<dbReference type="GO" id="GO:0043248">
    <property type="term" value="P:proteasome assembly"/>
    <property type="evidence" value="ECO:0007669"/>
    <property type="project" value="InterPro"/>
</dbReference>
<accession>A0A316UIB5</accession>
<evidence type="ECO:0000256" key="1">
    <source>
        <dbReference type="SAM" id="MobiDB-lite"/>
    </source>
</evidence>
<dbReference type="GeneID" id="37031265"/>
<sequence length="247" mass="25651">MLASLPPQRVGNGGSLASSAPQSAAEAAQPAVRVQAIPSTSASQVVTPTFQVARSVEGHDTNVVIQQYLDRTFVLVTQTGKIASITQASLPVTSSPYVSLASPLGSATDTSSQPDAFLDGGDDNVDARGKKCDPSSSPASGSAASTPLAPPNLTQSPLLGTPTPGFATMQSLYVSTIYSLLRPAQDDGTGQGQQRDPRPVIVALGLRLLATTGKDESDEVEQMATHEGPRFRAIMELVKECQAQKHP</sequence>
<dbReference type="OrthoDB" id="5593278at2759"/>
<dbReference type="AlphaFoldDB" id="A0A316UIB5"/>
<keyword evidence="3" id="KW-1185">Reference proteome</keyword>
<feature type="region of interest" description="Disordered" evidence="1">
    <location>
        <begin position="102"/>
        <end position="162"/>
    </location>
</feature>
<dbReference type="EMBL" id="KZ819680">
    <property type="protein sequence ID" value="PWN24608.1"/>
    <property type="molecule type" value="Genomic_DNA"/>
</dbReference>
<evidence type="ECO:0008006" key="4">
    <source>
        <dbReference type="Google" id="ProtNLM"/>
    </source>
</evidence>
<protein>
    <recommendedName>
        <fullName evidence="4">Proteasome assembly chaperone 3</fullName>
    </recommendedName>
</protein>
<name>A0A316UIB5_9BASI</name>
<dbReference type="RefSeq" id="XP_025359220.1">
    <property type="nucleotide sequence ID" value="XM_025509442.1"/>
</dbReference>
<feature type="region of interest" description="Disordered" evidence="1">
    <location>
        <begin position="1"/>
        <end position="22"/>
    </location>
</feature>
<evidence type="ECO:0000313" key="3">
    <source>
        <dbReference type="Proteomes" id="UP000245884"/>
    </source>
</evidence>
<proteinExistence type="predicted"/>
<feature type="compositionally biased region" description="Polar residues" evidence="1">
    <location>
        <begin position="105"/>
        <end position="114"/>
    </location>
</feature>
<dbReference type="PANTHER" id="PTHR31051">
    <property type="entry name" value="PROTEASOME ASSEMBLY CHAPERONE 3"/>
    <property type="match status" value="1"/>
</dbReference>
<gene>
    <name evidence="2" type="ORF">BDZ90DRAFT_282248</name>
</gene>
<reference evidence="2 3" key="1">
    <citation type="journal article" date="2018" name="Mol. Biol. Evol.">
        <title>Broad Genomic Sampling Reveals a Smut Pathogenic Ancestry of the Fungal Clade Ustilaginomycotina.</title>
        <authorList>
            <person name="Kijpornyongpan T."/>
            <person name="Mondo S.J."/>
            <person name="Barry K."/>
            <person name="Sandor L."/>
            <person name="Lee J."/>
            <person name="Lipzen A."/>
            <person name="Pangilinan J."/>
            <person name="LaButti K."/>
            <person name="Hainaut M."/>
            <person name="Henrissat B."/>
            <person name="Grigoriev I.V."/>
            <person name="Spatafora J.W."/>
            <person name="Aime M.C."/>
        </authorList>
    </citation>
    <scope>NUCLEOTIDE SEQUENCE [LARGE SCALE GENOMIC DNA]</scope>
    <source>
        <strain evidence="2 3">MCA 5214</strain>
    </source>
</reference>
<dbReference type="PANTHER" id="PTHR31051:SF1">
    <property type="entry name" value="PROTEASOME ASSEMBLY CHAPERONE 3"/>
    <property type="match status" value="1"/>
</dbReference>
<feature type="compositionally biased region" description="Low complexity" evidence="1">
    <location>
        <begin position="134"/>
        <end position="147"/>
    </location>
</feature>
<organism evidence="2 3">
    <name type="scientific">Jaminaea rosea</name>
    <dbReference type="NCBI Taxonomy" id="1569628"/>
    <lineage>
        <taxon>Eukaryota</taxon>
        <taxon>Fungi</taxon>
        <taxon>Dikarya</taxon>
        <taxon>Basidiomycota</taxon>
        <taxon>Ustilaginomycotina</taxon>
        <taxon>Exobasidiomycetes</taxon>
        <taxon>Microstromatales</taxon>
        <taxon>Microstromatales incertae sedis</taxon>
        <taxon>Jaminaea</taxon>
    </lineage>
</organism>
<dbReference type="Gene3D" id="3.30.230.90">
    <property type="match status" value="1"/>
</dbReference>
<dbReference type="InterPro" id="IPR053720">
    <property type="entry name" value="Psm_Assembly_Chaperone"/>
</dbReference>
<dbReference type="InterPro" id="IPR018788">
    <property type="entry name" value="Proteasome_assmbl_chp_3"/>
</dbReference>
<dbReference type="Proteomes" id="UP000245884">
    <property type="component" value="Unassembled WGS sequence"/>
</dbReference>
<evidence type="ECO:0000313" key="2">
    <source>
        <dbReference type="EMBL" id="PWN24608.1"/>
    </source>
</evidence>
<dbReference type="STRING" id="1569628.A0A316UIB5"/>